<gene>
    <name evidence="13" type="ORF">HanXRQr2_Chr10g0421551</name>
</gene>
<dbReference type="PANTHER" id="PTHR48063">
    <property type="entry name" value="LRR RECEPTOR-LIKE KINASE"/>
    <property type="match status" value="1"/>
</dbReference>
<dbReference type="Pfam" id="PF13855">
    <property type="entry name" value="LRR_8"/>
    <property type="match status" value="1"/>
</dbReference>
<keyword evidence="9 11" id="KW-0472">Membrane</keyword>
<keyword evidence="13" id="KW-0808">Transferase</keyword>
<protein>
    <submittedName>
        <fullName evidence="13">Non-specific serine/threonine protein kinase</fullName>
        <ecNumber evidence="13">2.7.11.1</ecNumber>
    </submittedName>
</protein>
<evidence type="ECO:0000313" key="13">
    <source>
        <dbReference type="EMBL" id="KAF5784835.1"/>
    </source>
</evidence>
<sequence>MNRFQGSRIPKFIGSLKELTYLNLSYAMFSGIIPHHIGNLSNLITLDLSSHHYNENLLIIHDMAWISGLSSLEHLNLGWVNLRGAKNLDMVLYIIPLLKELRLRGCGLSNVDLGPLRNSSTSLSNIKHLDLSENSFKGQPPPFIQNMTSLQFLDLSLFNFSLTWNFATLISMVPSLLELHLSSCNLEQTYLSHSHPNFTTLSNIQHLDLSHNFFPGSFPSIFANMTSLRVLDLSASSLNASVPVMPNLLELDLSENDFKKFEDVGIWRQCHLKKVSVNNNAFDMELTDSTTNISECSQYALEMLVLQLSLNGTFPKSLGRMANLRHLDLSRNFLTGIIPESLGRLPLLRILDLSRNKLTGPIPTFLGKLTKLDLSSNNLNGSIPKSFGRLATLMYLFLQNNQLTGPIPASIERLVSLESFLVSSNFLSGAIPVSIGQLSKLRSLDVSINSLEGVVSESHFHNLSMLKSLNVALNSKLTFSISCEWLPPFQLLAIDLSSCNIANRFPQWLRNQRKLRYLGLSNASISGPLPTWLRKMPIIPIINLSHNNLSGRMTNLPSGGTDLGIGYSMLSLQHNLFNESIPRSLCKRKHLYELDLSYNRLTGKIPNCLKNLQKLFVMILSSNELSGVIPSFIGNISSLMWLKLNDNNFSGEFPTEFGNLSQLEALDLADNAFCGKIPELIGEKFKSLRVFRLHKNNFTGGIPRSLCKNVHLQILDVAHNNLTGTIPHCLGKLKGMAYNNEPMPYPDDTEEGVIQVVNGAALEYTKTWQLVMNMDLSSNKLVGEIPVELTALYGLVGLNLSNNHLSGGIPDNIGNMAALISLDLSGNELDGQIPPSIAALNFLSHLNLSNNNLSGRIPTGSQLQTLIDPSIYAGNKDLCGAPLPKNCSIHEDPTAIAKRKYEATDEPNKVWFYMDITCGFATGFWGVIVVLMLKKQWRHKLFIFAEETRVKIHVALLVRVNKLKPYRSLGCK</sequence>
<dbReference type="InterPro" id="IPR046956">
    <property type="entry name" value="RLP23-like"/>
</dbReference>
<dbReference type="AlphaFoldDB" id="A0A9K3N306"/>
<evidence type="ECO:0000256" key="4">
    <source>
        <dbReference type="ARBA" id="ARBA00022614"/>
    </source>
</evidence>
<keyword evidence="13" id="KW-0723">Serine/threonine-protein kinase</keyword>
<dbReference type="FunFam" id="3.80.10.10:FF:000095">
    <property type="entry name" value="LRR receptor-like serine/threonine-protein kinase GSO1"/>
    <property type="match status" value="2"/>
</dbReference>
<keyword evidence="14" id="KW-1185">Reference proteome</keyword>
<feature type="transmembrane region" description="Helical" evidence="11">
    <location>
        <begin position="910"/>
        <end position="933"/>
    </location>
</feature>
<reference evidence="13" key="1">
    <citation type="journal article" date="2017" name="Nature">
        <title>The sunflower genome provides insights into oil metabolism, flowering and Asterid evolution.</title>
        <authorList>
            <person name="Badouin H."/>
            <person name="Gouzy J."/>
            <person name="Grassa C.J."/>
            <person name="Murat F."/>
            <person name="Staton S.E."/>
            <person name="Cottret L."/>
            <person name="Lelandais-Briere C."/>
            <person name="Owens G.L."/>
            <person name="Carrere S."/>
            <person name="Mayjonade B."/>
            <person name="Legrand L."/>
            <person name="Gill N."/>
            <person name="Kane N.C."/>
            <person name="Bowers J.E."/>
            <person name="Hubner S."/>
            <person name="Bellec A."/>
            <person name="Berard A."/>
            <person name="Berges H."/>
            <person name="Blanchet N."/>
            <person name="Boniface M.C."/>
            <person name="Brunel D."/>
            <person name="Catrice O."/>
            <person name="Chaidir N."/>
            <person name="Claudel C."/>
            <person name="Donnadieu C."/>
            <person name="Faraut T."/>
            <person name="Fievet G."/>
            <person name="Helmstetter N."/>
            <person name="King M."/>
            <person name="Knapp S.J."/>
            <person name="Lai Z."/>
            <person name="Le Paslier M.C."/>
            <person name="Lippi Y."/>
            <person name="Lorenzon L."/>
            <person name="Mandel J.R."/>
            <person name="Marage G."/>
            <person name="Marchand G."/>
            <person name="Marquand E."/>
            <person name="Bret-Mestries E."/>
            <person name="Morien E."/>
            <person name="Nambeesan S."/>
            <person name="Nguyen T."/>
            <person name="Pegot-Espagnet P."/>
            <person name="Pouilly N."/>
            <person name="Raftis F."/>
            <person name="Sallet E."/>
            <person name="Schiex T."/>
            <person name="Thomas J."/>
            <person name="Vandecasteele C."/>
            <person name="Vares D."/>
            <person name="Vear F."/>
            <person name="Vautrin S."/>
            <person name="Crespi M."/>
            <person name="Mangin B."/>
            <person name="Burke J.M."/>
            <person name="Salse J."/>
            <person name="Munos S."/>
            <person name="Vincourt P."/>
            <person name="Rieseberg L.H."/>
            <person name="Langlade N.B."/>
        </authorList>
    </citation>
    <scope>NUCLEOTIDE SEQUENCE</scope>
    <source>
        <tissue evidence="13">Leaves</tissue>
    </source>
</reference>
<dbReference type="EMBL" id="MNCJ02000325">
    <property type="protein sequence ID" value="KAF5784835.1"/>
    <property type="molecule type" value="Genomic_DNA"/>
</dbReference>
<dbReference type="FunFam" id="3.80.10.10:FF:000111">
    <property type="entry name" value="LRR receptor-like serine/threonine-protein kinase ERECTA"/>
    <property type="match status" value="1"/>
</dbReference>
<keyword evidence="4" id="KW-0433">Leucine-rich repeat</keyword>
<dbReference type="SMART" id="SM00369">
    <property type="entry name" value="LRR_TYP"/>
    <property type="match status" value="8"/>
</dbReference>
<keyword evidence="13" id="KW-0418">Kinase</keyword>
<dbReference type="Gene3D" id="3.80.10.10">
    <property type="entry name" value="Ribonuclease Inhibitor"/>
    <property type="match status" value="7"/>
</dbReference>
<dbReference type="Pfam" id="PF00560">
    <property type="entry name" value="LRR_1"/>
    <property type="match status" value="9"/>
</dbReference>
<evidence type="ECO:0000256" key="1">
    <source>
        <dbReference type="ARBA" id="ARBA00004251"/>
    </source>
</evidence>
<evidence type="ECO:0000256" key="6">
    <source>
        <dbReference type="ARBA" id="ARBA00022729"/>
    </source>
</evidence>
<comment type="caution">
    <text evidence="13">The sequence shown here is derived from an EMBL/GenBank/DDBJ whole genome shotgun (WGS) entry which is preliminary data.</text>
</comment>
<feature type="domain" description="Disease resistance R13L4/SHOC-2-like LRR" evidence="12">
    <location>
        <begin position="318"/>
        <end position="513"/>
    </location>
</feature>
<organism evidence="13 14">
    <name type="scientific">Helianthus annuus</name>
    <name type="common">Common sunflower</name>
    <dbReference type="NCBI Taxonomy" id="4232"/>
    <lineage>
        <taxon>Eukaryota</taxon>
        <taxon>Viridiplantae</taxon>
        <taxon>Streptophyta</taxon>
        <taxon>Embryophyta</taxon>
        <taxon>Tracheophyta</taxon>
        <taxon>Spermatophyta</taxon>
        <taxon>Magnoliopsida</taxon>
        <taxon>eudicotyledons</taxon>
        <taxon>Gunneridae</taxon>
        <taxon>Pentapetalae</taxon>
        <taxon>asterids</taxon>
        <taxon>campanulids</taxon>
        <taxon>Asterales</taxon>
        <taxon>Asteraceae</taxon>
        <taxon>Asteroideae</taxon>
        <taxon>Heliantheae alliance</taxon>
        <taxon>Heliantheae</taxon>
        <taxon>Helianthus</taxon>
    </lineage>
</organism>
<evidence type="ECO:0000256" key="9">
    <source>
        <dbReference type="ARBA" id="ARBA00023136"/>
    </source>
</evidence>
<dbReference type="InterPro" id="IPR055414">
    <property type="entry name" value="LRR_R13L4/SHOC2-like"/>
</dbReference>
<dbReference type="InterPro" id="IPR032675">
    <property type="entry name" value="LRR_dom_sf"/>
</dbReference>
<dbReference type="GO" id="GO:0051707">
    <property type="term" value="P:response to other organism"/>
    <property type="evidence" value="ECO:0007669"/>
    <property type="project" value="UniProtKB-ARBA"/>
</dbReference>
<dbReference type="GO" id="GO:0005886">
    <property type="term" value="C:plasma membrane"/>
    <property type="evidence" value="ECO:0007669"/>
    <property type="project" value="UniProtKB-SubCell"/>
</dbReference>
<evidence type="ECO:0000256" key="3">
    <source>
        <dbReference type="ARBA" id="ARBA00022475"/>
    </source>
</evidence>
<dbReference type="InterPro" id="IPR003591">
    <property type="entry name" value="Leu-rich_rpt_typical-subtyp"/>
</dbReference>
<evidence type="ECO:0000313" key="14">
    <source>
        <dbReference type="Proteomes" id="UP000215914"/>
    </source>
</evidence>
<dbReference type="Proteomes" id="UP000215914">
    <property type="component" value="Unassembled WGS sequence"/>
</dbReference>
<keyword evidence="7" id="KW-0677">Repeat</keyword>
<dbReference type="GO" id="GO:0006952">
    <property type="term" value="P:defense response"/>
    <property type="evidence" value="ECO:0007669"/>
    <property type="project" value="UniProtKB-ARBA"/>
</dbReference>
<proteinExistence type="inferred from homology"/>
<evidence type="ECO:0000256" key="5">
    <source>
        <dbReference type="ARBA" id="ARBA00022692"/>
    </source>
</evidence>
<keyword evidence="5 11" id="KW-0812">Transmembrane</keyword>
<evidence type="ECO:0000259" key="12">
    <source>
        <dbReference type="Pfam" id="PF23598"/>
    </source>
</evidence>
<keyword evidence="8 11" id="KW-1133">Transmembrane helix</keyword>
<dbReference type="PROSITE" id="PS51450">
    <property type="entry name" value="LRR"/>
    <property type="match status" value="1"/>
</dbReference>
<evidence type="ECO:0000256" key="7">
    <source>
        <dbReference type="ARBA" id="ARBA00022737"/>
    </source>
</evidence>
<dbReference type="SUPFAM" id="SSF52047">
    <property type="entry name" value="RNI-like"/>
    <property type="match status" value="1"/>
</dbReference>
<keyword evidence="6" id="KW-0732">Signal</keyword>
<dbReference type="Pfam" id="PF23598">
    <property type="entry name" value="LRR_14"/>
    <property type="match status" value="1"/>
</dbReference>
<keyword evidence="10" id="KW-0325">Glycoprotein</keyword>
<evidence type="ECO:0000256" key="11">
    <source>
        <dbReference type="SAM" id="Phobius"/>
    </source>
</evidence>
<dbReference type="SUPFAM" id="SSF52058">
    <property type="entry name" value="L domain-like"/>
    <property type="match status" value="3"/>
</dbReference>
<keyword evidence="3" id="KW-1003">Cell membrane</keyword>
<dbReference type="OrthoDB" id="1060944at2759"/>
<evidence type="ECO:0000256" key="8">
    <source>
        <dbReference type="ARBA" id="ARBA00022989"/>
    </source>
</evidence>
<dbReference type="PRINTS" id="PR00019">
    <property type="entry name" value="LEURICHRPT"/>
</dbReference>
<dbReference type="EC" id="2.7.11.1" evidence="13"/>
<dbReference type="GO" id="GO:0004674">
    <property type="term" value="F:protein serine/threonine kinase activity"/>
    <property type="evidence" value="ECO:0007669"/>
    <property type="project" value="UniProtKB-KW"/>
</dbReference>
<name>A0A9K3N306_HELAN</name>
<comment type="similarity">
    <text evidence="2">Belongs to the RLP family.</text>
</comment>
<evidence type="ECO:0000256" key="10">
    <source>
        <dbReference type="ARBA" id="ARBA00023180"/>
    </source>
</evidence>
<dbReference type="PANTHER" id="PTHR48063:SF106">
    <property type="entry name" value="LEUCINE-RICH REPEAT DOMAIN, L DOMAIN-LIKE PROTEIN-RELATED"/>
    <property type="match status" value="1"/>
</dbReference>
<dbReference type="InterPro" id="IPR001611">
    <property type="entry name" value="Leu-rich_rpt"/>
</dbReference>
<dbReference type="Gramene" id="mRNA:HanXRQr2_Chr10g0421551">
    <property type="protein sequence ID" value="CDS:HanXRQr2_Chr10g0421551.1"/>
    <property type="gene ID" value="HanXRQr2_Chr10g0421551"/>
</dbReference>
<comment type="subcellular location">
    <subcellularLocation>
        <location evidence="1">Cell membrane</location>
        <topology evidence="1">Single-pass type I membrane protein</topology>
    </subcellularLocation>
</comment>
<reference evidence="13" key="2">
    <citation type="submission" date="2020-06" db="EMBL/GenBank/DDBJ databases">
        <title>Helianthus annuus Genome sequencing and assembly Release 2.</title>
        <authorList>
            <person name="Gouzy J."/>
            <person name="Langlade N."/>
            <person name="Munos S."/>
        </authorList>
    </citation>
    <scope>NUCLEOTIDE SEQUENCE</scope>
    <source>
        <tissue evidence="13">Leaves</tissue>
    </source>
</reference>
<evidence type="ECO:0000256" key="2">
    <source>
        <dbReference type="ARBA" id="ARBA00009592"/>
    </source>
</evidence>
<accession>A0A9K3N306</accession>